<evidence type="ECO:0000256" key="3">
    <source>
        <dbReference type="ARBA" id="ARBA00022692"/>
    </source>
</evidence>
<keyword evidence="7 12" id="KW-1133">Transmembrane helix</keyword>
<dbReference type="InterPro" id="IPR019756">
    <property type="entry name" value="Pept_S26A_signal_pept_1_Ser-AS"/>
</dbReference>
<evidence type="ECO:0000256" key="7">
    <source>
        <dbReference type="ARBA" id="ARBA00022989"/>
    </source>
</evidence>
<dbReference type="EMBL" id="MGDL01000017">
    <property type="protein sequence ID" value="OGL57299.1"/>
    <property type="molecule type" value="Genomic_DNA"/>
</dbReference>
<gene>
    <name evidence="14" type="ORF">A2367_02220</name>
</gene>
<dbReference type="Pfam" id="PF10502">
    <property type="entry name" value="Peptidase_S26"/>
    <property type="match status" value="1"/>
</dbReference>
<evidence type="ECO:0000256" key="8">
    <source>
        <dbReference type="ARBA" id="ARBA00023136"/>
    </source>
</evidence>
<feature type="transmembrane region" description="Helical" evidence="12">
    <location>
        <begin position="12"/>
        <end position="31"/>
    </location>
</feature>
<reference evidence="14 15" key="1">
    <citation type="journal article" date="2016" name="Nat. Commun.">
        <title>Thousands of microbial genomes shed light on interconnected biogeochemical processes in an aquifer system.</title>
        <authorList>
            <person name="Anantharaman K."/>
            <person name="Brown C.T."/>
            <person name="Hug L.A."/>
            <person name="Sharon I."/>
            <person name="Castelle C.J."/>
            <person name="Probst A.J."/>
            <person name="Thomas B.C."/>
            <person name="Singh A."/>
            <person name="Wilkins M.J."/>
            <person name="Karaoz U."/>
            <person name="Brodie E.L."/>
            <person name="Williams K.H."/>
            <person name="Hubbard S.S."/>
            <person name="Banfield J.F."/>
        </authorList>
    </citation>
    <scope>NUCLEOTIDE SEQUENCE [LARGE SCALE GENOMIC DNA]</scope>
</reference>
<keyword evidence="6" id="KW-0735">Signal-anchor</keyword>
<dbReference type="AlphaFoldDB" id="A0A1F7SU35"/>
<keyword evidence="3 12" id="KW-0812">Transmembrane</keyword>
<evidence type="ECO:0000313" key="15">
    <source>
        <dbReference type="Proteomes" id="UP000179812"/>
    </source>
</evidence>
<name>A0A1F7SU35_9BACT</name>
<organism evidence="14 15">
    <name type="scientific">Candidatus Shapirobacteria bacterium RIFOXYB1_FULL_38_38</name>
    <dbReference type="NCBI Taxonomy" id="1802151"/>
    <lineage>
        <taxon>Bacteria</taxon>
        <taxon>Candidatus Shapironibacteriota</taxon>
    </lineage>
</organism>
<comment type="function">
    <text evidence="10">Catalytic component of the signal peptidase complex (SPC) which catalyzes the cleavage of N-terminal signal sequences from nascent proteins as they are translocated into the lumen of the endoplasmic reticulum. Specifically cleaves N-terminal signal peptides that contain a hydrophobic alpha-helix (h-region) shorter than 18-20 amino acids.</text>
</comment>
<sequence length="181" mass="20136">MQTLAKIFNIFYKILTVLLIAIILTIATSLIPLPGNYRIYSVVSGSMEPALHVGSIVFVRPLSDYQIGDIVTFKTPKDPKNTVTHRLTAKDTSKDQIIYSTKGDANQTKDIENLALENIVGKVFFNLPFIGYPISYSKTLPGLLILVVVPATIIIYSEILNIKNEAVRLVKKKQKKDEPTS</sequence>
<dbReference type="Proteomes" id="UP000179812">
    <property type="component" value="Unassembled WGS sequence"/>
</dbReference>
<keyword evidence="8 12" id="KW-0472">Membrane</keyword>
<dbReference type="InterPro" id="IPR001733">
    <property type="entry name" value="Peptidase_S26B"/>
</dbReference>
<dbReference type="InterPro" id="IPR019533">
    <property type="entry name" value="Peptidase_S26"/>
</dbReference>
<comment type="subcellular location">
    <subcellularLocation>
        <location evidence="1">Endoplasmic reticulum membrane</location>
        <topology evidence="1">Single-pass type II membrane protein</topology>
    </subcellularLocation>
</comment>
<dbReference type="EC" id="3.4.21.89" evidence="11"/>
<evidence type="ECO:0000256" key="2">
    <source>
        <dbReference type="ARBA" id="ARBA00022670"/>
    </source>
</evidence>
<evidence type="ECO:0000256" key="1">
    <source>
        <dbReference type="ARBA" id="ARBA00004648"/>
    </source>
</evidence>
<feature type="transmembrane region" description="Helical" evidence="12">
    <location>
        <begin position="142"/>
        <end position="162"/>
    </location>
</feature>
<evidence type="ECO:0000256" key="9">
    <source>
        <dbReference type="ARBA" id="ARBA00033305"/>
    </source>
</evidence>
<dbReference type="PANTHER" id="PTHR10806:SF6">
    <property type="entry name" value="SIGNAL PEPTIDASE COMPLEX CATALYTIC SUBUNIT SEC11"/>
    <property type="match status" value="1"/>
</dbReference>
<accession>A0A1F7SU35</accession>
<keyword evidence="2" id="KW-0645">Protease</keyword>
<evidence type="ECO:0000256" key="10">
    <source>
        <dbReference type="ARBA" id="ARBA00045533"/>
    </source>
</evidence>
<keyword evidence="5" id="KW-0256">Endoplasmic reticulum</keyword>
<dbReference type="GO" id="GO:0006465">
    <property type="term" value="P:signal peptide processing"/>
    <property type="evidence" value="ECO:0007669"/>
    <property type="project" value="UniProtKB-UniRule"/>
</dbReference>
<dbReference type="Gene3D" id="2.10.109.10">
    <property type="entry name" value="Umud Fragment, subunit A"/>
    <property type="match status" value="1"/>
</dbReference>
<dbReference type="NCBIfam" id="TIGR02228">
    <property type="entry name" value="sigpep_I_arch"/>
    <property type="match status" value="1"/>
</dbReference>
<evidence type="ECO:0000256" key="6">
    <source>
        <dbReference type="ARBA" id="ARBA00022968"/>
    </source>
</evidence>
<evidence type="ECO:0000256" key="12">
    <source>
        <dbReference type="SAM" id="Phobius"/>
    </source>
</evidence>
<dbReference type="GO" id="GO:0004252">
    <property type="term" value="F:serine-type endopeptidase activity"/>
    <property type="evidence" value="ECO:0007669"/>
    <property type="project" value="UniProtKB-UniRule"/>
</dbReference>
<evidence type="ECO:0000259" key="13">
    <source>
        <dbReference type="Pfam" id="PF10502"/>
    </source>
</evidence>
<comment type="caution">
    <text evidence="14">The sequence shown here is derived from an EMBL/GenBank/DDBJ whole genome shotgun (WGS) entry which is preliminary data.</text>
</comment>
<evidence type="ECO:0000256" key="4">
    <source>
        <dbReference type="ARBA" id="ARBA00022801"/>
    </source>
</evidence>
<evidence type="ECO:0000256" key="11">
    <source>
        <dbReference type="NCBIfam" id="TIGR02228"/>
    </source>
</evidence>
<feature type="domain" description="Peptidase S26" evidence="13">
    <location>
        <begin position="20"/>
        <end position="88"/>
    </location>
</feature>
<evidence type="ECO:0000256" key="5">
    <source>
        <dbReference type="ARBA" id="ARBA00022824"/>
    </source>
</evidence>
<dbReference type="PRINTS" id="PR00728">
    <property type="entry name" value="SIGNALPTASE"/>
</dbReference>
<evidence type="ECO:0000313" key="14">
    <source>
        <dbReference type="EMBL" id="OGL57299.1"/>
    </source>
</evidence>
<dbReference type="GO" id="GO:0016020">
    <property type="term" value="C:membrane"/>
    <property type="evidence" value="ECO:0007669"/>
    <property type="project" value="UniProtKB-UniRule"/>
</dbReference>
<dbReference type="CDD" id="cd06530">
    <property type="entry name" value="S26_SPase_I"/>
    <property type="match status" value="1"/>
</dbReference>
<dbReference type="PANTHER" id="PTHR10806">
    <property type="entry name" value="SIGNAL PEPTIDASE COMPLEX CATALYTIC SUBUNIT SEC11"/>
    <property type="match status" value="1"/>
</dbReference>
<protein>
    <recommendedName>
        <fullName evidence="9 11">Signal peptidase I</fullName>
        <ecNumber evidence="11">3.4.21.89</ecNumber>
    </recommendedName>
</protein>
<dbReference type="GO" id="GO:0009003">
    <property type="term" value="F:signal peptidase activity"/>
    <property type="evidence" value="ECO:0007669"/>
    <property type="project" value="UniProtKB-EC"/>
</dbReference>
<keyword evidence="4" id="KW-0378">Hydrolase</keyword>
<dbReference type="InterPro" id="IPR036286">
    <property type="entry name" value="LexA/Signal_pep-like_sf"/>
</dbReference>
<dbReference type="PROSITE" id="PS00501">
    <property type="entry name" value="SPASE_I_1"/>
    <property type="match status" value="1"/>
</dbReference>
<proteinExistence type="predicted"/>
<dbReference type="SUPFAM" id="SSF51306">
    <property type="entry name" value="LexA/Signal peptidase"/>
    <property type="match status" value="1"/>
</dbReference>